<proteinExistence type="predicted"/>
<name>Q847P3_ASTYP</name>
<dbReference type="EMBL" id="AY191299">
    <property type="protein sequence ID" value="AAO61993.1"/>
    <property type="molecule type" value="Genomic_DNA"/>
</dbReference>
<dbReference type="GO" id="GO:0000723">
    <property type="term" value="P:telomere maintenance"/>
    <property type="evidence" value="ECO:0007669"/>
    <property type="project" value="InterPro"/>
</dbReference>
<dbReference type="AlphaFoldDB" id="Q847P3"/>
<evidence type="ECO:0000313" key="2">
    <source>
        <dbReference type="EMBL" id="AAO61993.1"/>
    </source>
</evidence>
<reference evidence="2" key="1">
    <citation type="journal article" date="2003" name="J. Bacteriol.">
        <title>Identification and characterization of phytoplasmal genes, employing a novel method of isolating phytoplasmal genomic DNA.</title>
        <authorList>
            <person name="Melamed S."/>
            <person name="Tanne E."/>
            <person name="Ben-Haim R."/>
            <person name="Edelbaum O."/>
            <person name="Yogev D."/>
            <person name="Sela I."/>
        </authorList>
    </citation>
    <scope>NUCLEOTIDE SEQUENCE</scope>
</reference>
<dbReference type="GO" id="GO:0006281">
    <property type="term" value="P:DNA repair"/>
    <property type="evidence" value="ECO:0007669"/>
    <property type="project" value="InterPro"/>
</dbReference>
<dbReference type="Pfam" id="PF05970">
    <property type="entry name" value="PIF1"/>
    <property type="match status" value="1"/>
</dbReference>
<accession>Q847P3</accession>
<dbReference type="GO" id="GO:0003678">
    <property type="term" value="F:DNA helicase activity"/>
    <property type="evidence" value="ECO:0007669"/>
    <property type="project" value="InterPro"/>
</dbReference>
<protein>
    <recommendedName>
        <fullName evidence="1">DNA helicase Pif1-like DEAD-box helicase domain-containing protein</fullName>
    </recommendedName>
</protein>
<organism evidence="2">
    <name type="scientific">Aster yellows phytoplasma</name>
    <dbReference type="NCBI Taxonomy" id="35779"/>
    <lineage>
        <taxon>Bacteria</taxon>
        <taxon>Bacillati</taxon>
        <taxon>Mycoplasmatota</taxon>
        <taxon>Mollicutes</taxon>
        <taxon>Acholeplasmatales</taxon>
        <taxon>Acholeplasmataceae</taxon>
        <taxon>Candidatus Phytoplasma</taxon>
        <taxon>16SrI (Aster yellows group)</taxon>
    </lineage>
</organism>
<dbReference type="InterPro" id="IPR010285">
    <property type="entry name" value="DNA_helicase_pif1-like_DEAD"/>
</dbReference>
<feature type="domain" description="DNA helicase Pif1-like DEAD-box helicase" evidence="1">
    <location>
        <begin position="1"/>
        <end position="78"/>
    </location>
</feature>
<evidence type="ECO:0000259" key="1">
    <source>
        <dbReference type="Pfam" id="PF05970"/>
    </source>
</evidence>
<sequence>MSNNYALSSVEWLLRDIARREGQAKPFGGKGFGGNFRQWATIVSGASCCEMVENSKIISPLWSMFKNISLAKTWEQIQGNKYLLNIFYE</sequence>